<dbReference type="GO" id="GO:0016747">
    <property type="term" value="F:acyltransferase activity, transferring groups other than amino-acyl groups"/>
    <property type="evidence" value="ECO:0007669"/>
    <property type="project" value="InterPro"/>
</dbReference>
<dbReference type="RefSeq" id="WP_007008323.1">
    <property type="nucleotide sequence ID" value="NZ_FNSL01000001.1"/>
</dbReference>
<evidence type="ECO:0000313" key="4">
    <source>
        <dbReference type="EMBL" id="SEB55686.1"/>
    </source>
</evidence>
<dbReference type="InterPro" id="IPR016181">
    <property type="entry name" value="Acyl_CoA_acyltransferase"/>
</dbReference>
<keyword evidence="5" id="KW-1185">Reference proteome</keyword>
<sequence>MGENHQIDINPLRLKDAHALAPLLAAYTQSLKRGAPRRPDDYYAETLLQDRAVEVVGASLDGELVGFALFYDLPDPVSGMRHGLVDHLFVHHDHRRKGIGKALVDVIADQAEERGWARLALNAPRQPDEGRKLYEAMAAPADWTTHVIRFDQSSERTPDSDPQ</sequence>
<keyword evidence="4" id="KW-0689">Ribosomal protein</keyword>
<dbReference type="CDD" id="cd04301">
    <property type="entry name" value="NAT_SF"/>
    <property type="match status" value="1"/>
</dbReference>
<accession>A0A1H4KBP4</accession>
<evidence type="ECO:0000259" key="3">
    <source>
        <dbReference type="PROSITE" id="PS51186"/>
    </source>
</evidence>
<reference evidence="5" key="1">
    <citation type="submission" date="2016-10" db="EMBL/GenBank/DDBJ databases">
        <authorList>
            <person name="Varghese N."/>
            <person name="Submissions S."/>
        </authorList>
    </citation>
    <scope>NUCLEOTIDE SEQUENCE [LARGE SCALE GENOMIC DNA]</scope>
    <source>
        <strain evidence="5">ES.061</strain>
    </source>
</reference>
<proteinExistence type="predicted"/>
<organism evidence="4 5">
    <name type="scientific">Nitratireductor aquibiodomus</name>
    <dbReference type="NCBI Taxonomy" id="204799"/>
    <lineage>
        <taxon>Bacteria</taxon>
        <taxon>Pseudomonadati</taxon>
        <taxon>Pseudomonadota</taxon>
        <taxon>Alphaproteobacteria</taxon>
        <taxon>Hyphomicrobiales</taxon>
        <taxon>Phyllobacteriaceae</taxon>
        <taxon>Nitratireductor</taxon>
    </lineage>
</organism>
<evidence type="ECO:0000313" key="5">
    <source>
        <dbReference type="Proteomes" id="UP000199064"/>
    </source>
</evidence>
<feature type="domain" description="N-acetyltransferase" evidence="3">
    <location>
        <begin position="7"/>
        <end position="159"/>
    </location>
</feature>
<keyword evidence="4" id="KW-0687">Ribonucleoprotein</keyword>
<gene>
    <name evidence="4" type="ORF">SAMN05216452_2109</name>
</gene>
<dbReference type="Pfam" id="PF00583">
    <property type="entry name" value="Acetyltransf_1"/>
    <property type="match status" value="1"/>
</dbReference>
<dbReference type="EMBL" id="FNSL01000001">
    <property type="protein sequence ID" value="SEB55686.1"/>
    <property type="molecule type" value="Genomic_DNA"/>
</dbReference>
<dbReference type="InterPro" id="IPR000182">
    <property type="entry name" value="GNAT_dom"/>
</dbReference>
<dbReference type="Gene3D" id="3.40.630.30">
    <property type="match status" value="1"/>
</dbReference>
<dbReference type="AlphaFoldDB" id="A0A1H4KBP4"/>
<dbReference type="Proteomes" id="UP000199064">
    <property type="component" value="Unassembled WGS sequence"/>
</dbReference>
<keyword evidence="2" id="KW-0012">Acyltransferase</keyword>
<evidence type="ECO:0000256" key="1">
    <source>
        <dbReference type="ARBA" id="ARBA00022679"/>
    </source>
</evidence>
<protein>
    <submittedName>
        <fullName evidence="4">Ribosomal protein S18 acetylase RimI</fullName>
    </submittedName>
</protein>
<dbReference type="GO" id="GO:0005840">
    <property type="term" value="C:ribosome"/>
    <property type="evidence" value="ECO:0007669"/>
    <property type="project" value="UniProtKB-KW"/>
</dbReference>
<evidence type="ECO:0000256" key="2">
    <source>
        <dbReference type="ARBA" id="ARBA00023315"/>
    </source>
</evidence>
<keyword evidence="1" id="KW-0808">Transferase</keyword>
<dbReference type="PANTHER" id="PTHR43877">
    <property type="entry name" value="AMINOALKYLPHOSPHONATE N-ACETYLTRANSFERASE-RELATED-RELATED"/>
    <property type="match status" value="1"/>
</dbReference>
<dbReference type="SUPFAM" id="SSF55729">
    <property type="entry name" value="Acyl-CoA N-acyltransferases (Nat)"/>
    <property type="match status" value="1"/>
</dbReference>
<dbReference type="PROSITE" id="PS51186">
    <property type="entry name" value="GNAT"/>
    <property type="match status" value="1"/>
</dbReference>
<name>A0A1H4KBP4_9HYPH</name>
<dbReference type="InterPro" id="IPR050832">
    <property type="entry name" value="Bact_Acetyltransf"/>
</dbReference>